<comment type="caution">
    <text evidence="3">The sequence shown here is derived from an EMBL/GenBank/DDBJ whole genome shotgun (WGS) entry which is preliminary data.</text>
</comment>
<dbReference type="Proteomes" id="UP000826195">
    <property type="component" value="Unassembled WGS sequence"/>
</dbReference>
<sequence length="287" mass="32391">MKTQIIFLCVLGVIALVSCAPHGSFDNQPKITPEEIMNVESQLPCVLQQPGAVCSAIGERAKNVLPEVLQKGKCSKCTPDEDVKIQRTLLILHQEFRQYLTKLKEIYVLNVNAKYENVPSDIQKTYLPYIDCVLDRKSCNFIGDQVKKLLPDWFKNECADCDSMIKSEAKKRIPNIQKYFPEDWQLIEQKYGGKSTAKQTRPTFSAPSKSTIVIGGEKSRPKFSAPSKPTDQDNQPREKLIISGNTASPEVLFANDQSFGAKAVVCLIMKKNCDEQMKFFKSKQQNF</sequence>
<dbReference type="InterPro" id="IPR005055">
    <property type="entry name" value="A10/PebIII"/>
</dbReference>
<evidence type="ECO:0000256" key="1">
    <source>
        <dbReference type="SAM" id="MobiDB-lite"/>
    </source>
</evidence>
<accession>A0AAV7J8Z9</accession>
<feature type="region of interest" description="Disordered" evidence="1">
    <location>
        <begin position="194"/>
        <end position="237"/>
    </location>
</feature>
<dbReference type="AlphaFoldDB" id="A0AAV7J8Z9"/>
<evidence type="ECO:0000313" key="3">
    <source>
        <dbReference type="EMBL" id="KAH0568537.1"/>
    </source>
</evidence>
<reference evidence="3 4" key="1">
    <citation type="journal article" date="2021" name="J. Hered.">
        <title>A chromosome-level genome assembly of the parasitoid wasp, Cotesia glomerata (Hymenoptera: Braconidae).</title>
        <authorList>
            <person name="Pinto B.J."/>
            <person name="Weis J.J."/>
            <person name="Gamble T."/>
            <person name="Ode P.J."/>
            <person name="Paul R."/>
            <person name="Zaspel J.M."/>
        </authorList>
    </citation>
    <scope>NUCLEOTIDE SEQUENCE [LARGE SCALE GENOMIC DNA]</scope>
    <source>
        <strain evidence="3">CgM1</strain>
    </source>
</reference>
<dbReference type="Gene3D" id="1.10.2080.10">
    <property type="entry name" value="Insect odorant-binding protein A10/Ejaculatory bulb-specific protein 3"/>
    <property type="match status" value="2"/>
</dbReference>
<keyword evidence="2" id="KW-0732">Signal</keyword>
<dbReference type="PANTHER" id="PTHR11257">
    <property type="entry name" value="CHEMOSENSORY PROTEIN-RELATED"/>
    <property type="match status" value="1"/>
</dbReference>
<keyword evidence="4" id="KW-1185">Reference proteome</keyword>
<dbReference type="PROSITE" id="PS51257">
    <property type="entry name" value="PROKAR_LIPOPROTEIN"/>
    <property type="match status" value="1"/>
</dbReference>
<organism evidence="3 4">
    <name type="scientific">Cotesia glomerata</name>
    <name type="common">Lepidopteran parasitic wasp</name>
    <name type="synonym">Apanteles glomeratus</name>
    <dbReference type="NCBI Taxonomy" id="32391"/>
    <lineage>
        <taxon>Eukaryota</taxon>
        <taxon>Metazoa</taxon>
        <taxon>Ecdysozoa</taxon>
        <taxon>Arthropoda</taxon>
        <taxon>Hexapoda</taxon>
        <taxon>Insecta</taxon>
        <taxon>Pterygota</taxon>
        <taxon>Neoptera</taxon>
        <taxon>Endopterygota</taxon>
        <taxon>Hymenoptera</taxon>
        <taxon>Apocrita</taxon>
        <taxon>Ichneumonoidea</taxon>
        <taxon>Braconidae</taxon>
        <taxon>Microgastrinae</taxon>
        <taxon>Cotesia</taxon>
    </lineage>
</organism>
<protein>
    <submittedName>
        <fullName evidence="3">Uncharacterized protein</fullName>
    </submittedName>
</protein>
<dbReference type="InterPro" id="IPR036682">
    <property type="entry name" value="OS_D_A10/PebIII_sf"/>
</dbReference>
<evidence type="ECO:0000256" key="2">
    <source>
        <dbReference type="SAM" id="SignalP"/>
    </source>
</evidence>
<name>A0AAV7J8Z9_COTGL</name>
<feature type="signal peptide" evidence="2">
    <location>
        <begin position="1"/>
        <end position="19"/>
    </location>
</feature>
<feature type="compositionally biased region" description="Polar residues" evidence="1">
    <location>
        <begin position="196"/>
        <end position="211"/>
    </location>
</feature>
<proteinExistence type="predicted"/>
<feature type="chain" id="PRO_5043809676" evidence="2">
    <location>
        <begin position="20"/>
        <end position="287"/>
    </location>
</feature>
<gene>
    <name evidence="3" type="ORF">KQX54_021152</name>
</gene>
<dbReference type="SUPFAM" id="SSF100910">
    <property type="entry name" value="Chemosensory protein Csp2"/>
    <property type="match status" value="2"/>
</dbReference>
<dbReference type="EMBL" id="JAHXZJ010000001">
    <property type="protein sequence ID" value="KAH0568537.1"/>
    <property type="molecule type" value="Genomic_DNA"/>
</dbReference>
<dbReference type="Pfam" id="PF03392">
    <property type="entry name" value="OS-D"/>
    <property type="match status" value="1"/>
</dbReference>
<evidence type="ECO:0000313" key="4">
    <source>
        <dbReference type="Proteomes" id="UP000826195"/>
    </source>
</evidence>